<comment type="caution">
    <text evidence="1">The sequence shown here is derived from an EMBL/GenBank/DDBJ whole genome shotgun (WGS) entry which is preliminary data.</text>
</comment>
<dbReference type="GO" id="GO:0032259">
    <property type="term" value="P:methylation"/>
    <property type="evidence" value="ECO:0007669"/>
    <property type="project" value="UniProtKB-KW"/>
</dbReference>
<dbReference type="EC" id="2.1.1.-" evidence="1"/>
<organism evidence="1 2">
    <name type="scientific">Novilysobacter selenitireducens</name>
    <dbReference type="NCBI Taxonomy" id="2872639"/>
    <lineage>
        <taxon>Bacteria</taxon>
        <taxon>Pseudomonadati</taxon>
        <taxon>Pseudomonadota</taxon>
        <taxon>Gammaproteobacteria</taxon>
        <taxon>Lysobacterales</taxon>
        <taxon>Lysobacteraceae</taxon>
        <taxon>Novilysobacter</taxon>
    </lineage>
</organism>
<dbReference type="Gene3D" id="3.40.50.150">
    <property type="entry name" value="Vaccinia Virus protein VP39"/>
    <property type="match status" value="1"/>
</dbReference>
<dbReference type="Gene3D" id="1.25.40.10">
    <property type="entry name" value="Tetratricopeptide repeat domain"/>
    <property type="match status" value="1"/>
</dbReference>
<dbReference type="RefSeq" id="WP_223676018.1">
    <property type="nucleotide sequence ID" value="NZ_JAINZW010000003.1"/>
</dbReference>
<evidence type="ECO:0000313" key="1">
    <source>
        <dbReference type="EMBL" id="MBZ4039567.1"/>
    </source>
</evidence>
<keyword evidence="1" id="KW-0489">Methyltransferase</keyword>
<reference evidence="1 2" key="1">
    <citation type="submission" date="2021-09" db="EMBL/GenBank/DDBJ databases">
        <title>Lysobacter sp. 13A isolated from the river sediment.</title>
        <authorList>
            <person name="Liu H."/>
            <person name="Li S."/>
            <person name="Mao S."/>
        </authorList>
    </citation>
    <scope>NUCLEOTIDE SEQUENCE [LARGE SCALE GENOMIC DNA]</scope>
    <source>
        <strain evidence="1 2">13A</strain>
    </source>
</reference>
<dbReference type="InterPro" id="IPR029063">
    <property type="entry name" value="SAM-dependent_MTases_sf"/>
</dbReference>
<sequence>MNTLPALATIALDRSRHDLDAARRQWLEGLASEHRDRNDAATAFALAQGEWRCGEYARAIVHFTEARDRAPGVPESHLSLLRCAAMLGHHALERTALDEALRLHPEHPGIGLHAALLDIPGNLDHAREQLSRFPDNATCREFKQALDAVIDATPLPPCSADPAEQARRAALDWVLAHSTSPAVHQGLPDRVLQRALDAAPAQGLTLECGVYFGRSLGLIAERTDGAVHGFDSFEGLPEAWSAAEGPGAYSTGGRMPEVAANVTLHAGWFQDTLPRFLAQHAGPVRLLHVDCDLYSSTRTVLDALADRLVPGSVVVFDDMLAYPGFEQHELRAFEEFVAERGIRWELLAACMLGREVAIRITGP</sequence>
<dbReference type="EMBL" id="JAINZW010000003">
    <property type="protein sequence ID" value="MBZ4039567.1"/>
    <property type="molecule type" value="Genomic_DNA"/>
</dbReference>
<dbReference type="SUPFAM" id="SSF53335">
    <property type="entry name" value="S-adenosyl-L-methionine-dependent methyltransferases"/>
    <property type="match status" value="1"/>
</dbReference>
<dbReference type="Pfam" id="PF13578">
    <property type="entry name" value="Methyltransf_24"/>
    <property type="match status" value="1"/>
</dbReference>
<name>A0ABS7T6R3_9GAMM</name>
<keyword evidence="1" id="KW-0808">Transferase</keyword>
<accession>A0ABS7T6R3</accession>
<dbReference type="Proteomes" id="UP001430954">
    <property type="component" value="Unassembled WGS sequence"/>
</dbReference>
<dbReference type="PANTHER" id="PTHR40036">
    <property type="entry name" value="MACROCIN O-METHYLTRANSFERASE"/>
    <property type="match status" value="1"/>
</dbReference>
<evidence type="ECO:0000313" key="2">
    <source>
        <dbReference type="Proteomes" id="UP001430954"/>
    </source>
</evidence>
<gene>
    <name evidence="1" type="ORF">K6753_08465</name>
</gene>
<dbReference type="InterPro" id="IPR011990">
    <property type="entry name" value="TPR-like_helical_dom_sf"/>
</dbReference>
<dbReference type="PANTHER" id="PTHR40036:SF1">
    <property type="entry name" value="MACROCIN O-METHYLTRANSFERASE"/>
    <property type="match status" value="1"/>
</dbReference>
<dbReference type="InterPro" id="IPR008884">
    <property type="entry name" value="TylF_MeTrfase"/>
</dbReference>
<dbReference type="GO" id="GO:0008168">
    <property type="term" value="F:methyltransferase activity"/>
    <property type="evidence" value="ECO:0007669"/>
    <property type="project" value="UniProtKB-KW"/>
</dbReference>
<protein>
    <submittedName>
        <fullName evidence="1">Class I SAM-dependent methyltransferase</fullName>
        <ecNumber evidence="1">2.1.1.-</ecNumber>
    </submittedName>
</protein>
<proteinExistence type="predicted"/>
<keyword evidence="2" id="KW-1185">Reference proteome</keyword>
<dbReference type="SUPFAM" id="SSF48452">
    <property type="entry name" value="TPR-like"/>
    <property type="match status" value="1"/>
</dbReference>